<dbReference type="VEuPathDB" id="FungiDB:GWK60_M01727"/>
<dbReference type="GO" id="GO:0009986">
    <property type="term" value="C:cell surface"/>
    <property type="evidence" value="ECO:0007669"/>
    <property type="project" value="TreeGrafter"/>
</dbReference>
<keyword evidence="4" id="KW-1003">Cell membrane</keyword>
<evidence type="ECO:0000256" key="9">
    <source>
        <dbReference type="ARBA" id="ARBA00023136"/>
    </source>
</evidence>
<evidence type="ECO:0000256" key="7">
    <source>
        <dbReference type="ARBA" id="ARBA00022622"/>
    </source>
</evidence>
<evidence type="ECO:0000256" key="13">
    <source>
        <dbReference type="SAM" id="SignalP"/>
    </source>
</evidence>
<dbReference type="InterPro" id="IPR051648">
    <property type="entry name" value="CWI-Assembly_Regulator"/>
</dbReference>
<dbReference type="PANTHER" id="PTHR31018:SF3">
    <property type="entry name" value="RECEPTOR PROTEIN-TYROSINE KINASE"/>
    <property type="match status" value="1"/>
</dbReference>
<name>A0A0W0D9A5_CANGB</name>
<evidence type="ECO:0000256" key="2">
    <source>
        <dbReference type="ARBA" id="ARBA00004609"/>
    </source>
</evidence>
<keyword evidence="5" id="KW-0134">Cell wall</keyword>
<evidence type="ECO:0000256" key="6">
    <source>
        <dbReference type="ARBA" id="ARBA00022525"/>
    </source>
</evidence>
<keyword evidence="6" id="KW-0964">Secreted</keyword>
<dbReference type="GO" id="GO:0009277">
    <property type="term" value="C:fungal-type cell wall"/>
    <property type="evidence" value="ECO:0007669"/>
    <property type="project" value="EnsemblFungi"/>
</dbReference>
<dbReference type="GO" id="GO:0031505">
    <property type="term" value="P:fungal-type cell wall organization"/>
    <property type="evidence" value="ECO:0007669"/>
    <property type="project" value="EnsemblFungi"/>
</dbReference>
<comment type="caution">
    <text evidence="14">The sequence shown here is derived from an EMBL/GenBank/DDBJ whole genome shotgun (WGS) entry which is preliminary data.</text>
</comment>
<organism evidence="14 15">
    <name type="scientific">Candida glabrata</name>
    <name type="common">Yeast</name>
    <name type="synonym">Torulopsis glabrata</name>
    <dbReference type="NCBI Taxonomy" id="5478"/>
    <lineage>
        <taxon>Eukaryota</taxon>
        <taxon>Fungi</taxon>
        <taxon>Dikarya</taxon>
        <taxon>Ascomycota</taxon>
        <taxon>Saccharomycotina</taxon>
        <taxon>Saccharomycetes</taxon>
        <taxon>Saccharomycetales</taxon>
        <taxon>Saccharomycetaceae</taxon>
        <taxon>Nakaseomyces</taxon>
    </lineage>
</organism>
<keyword evidence="9" id="KW-0472">Membrane</keyword>
<evidence type="ECO:0000256" key="12">
    <source>
        <dbReference type="SAM" id="MobiDB-lite"/>
    </source>
</evidence>
<dbReference type="InterPro" id="IPR036941">
    <property type="entry name" value="Rcpt_L-dom_sf"/>
</dbReference>
<dbReference type="EMBL" id="LLZZ01000106">
    <property type="protein sequence ID" value="KTB08125.1"/>
    <property type="molecule type" value="Genomic_DNA"/>
</dbReference>
<dbReference type="FunFam" id="3.80.20.20:FF:000016">
    <property type="entry name" value="Cell wall protein ECM33"/>
    <property type="match status" value="1"/>
</dbReference>
<feature type="chain" id="PRO_5009807330" evidence="13">
    <location>
        <begin position="18"/>
        <end position="421"/>
    </location>
</feature>
<keyword evidence="7" id="KW-0336">GPI-anchor</keyword>
<dbReference type="Gene3D" id="3.80.20.20">
    <property type="entry name" value="Receptor L-domain"/>
    <property type="match status" value="1"/>
</dbReference>
<dbReference type="VEuPathDB" id="FungiDB:GVI51_M01727"/>
<keyword evidence="10" id="KW-0325">Glycoprotein</keyword>
<dbReference type="Proteomes" id="UP000054886">
    <property type="component" value="Unassembled WGS sequence"/>
</dbReference>
<accession>A0A0W0D9A5</accession>
<dbReference type="SUPFAM" id="SSF52058">
    <property type="entry name" value="L domain-like"/>
    <property type="match status" value="2"/>
</dbReference>
<evidence type="ECO:0000256" key="8">
    <source>
        <dbReference type="ARBA" id="ARBA00022729"/>
    </source>
</evidence>
<sequence length="421" mass="43123">MKVTSLVYAAMATSVLGQNSTSDDVPSGCSLGSSATATAQSDLDKYSGCETIVGNLTITGALGSAALAGVKKIDGSLRIYNATSLGSFAADSVKEITGALNMQDLTILTTASFGALEEVDTINLITLPAISTFNTNLQSANNIVVSDTSLESVEGFGSLKEVNVLNINNNRYLNSFKSSLESVSGALQFASNADETAVSFDNLIWANNITLRDVQNASFAKLESVNASLGFINNTISTLNLTHLSKVGQSLSVVSNDDLTQLSFLNLTSVGGGLVVANNTNLKTIDGLKNVQTVGGAIDITGNFTTLDLSSLKSVRGGATFNTVSGNFSCSPLKSLQSKGAIQGDSFVCKNGATSTSISMSSRSRFSSASSSASATVTARSNDTASTSSTKTKKSKGAAAQEVFPAGSFFGAVAAVAVALL</sequence>
<protein>
    <submittedName>
        <fullName evidence="14">Cell wall protein ECM33</fullName>
    </submittedName>
</protein>
<dbReference type="GO" id="GO:0098552">
    <property type="term" value="C:side of membrane"/>
    <property type="evidence" value="ECO:0007669"/>
    <property type="project" value="UniProtKB-KW"/>
</dbReference>
<keyword evidence="11" id="KW-0449">Lipoprotein</keyword>
<evidence type="ECO:0000256" key="10">
    <source>
        <dbReference type="ARBA" id="ARBA00023180"/>
    </source>
</evidence>
<keyword evidence="8 13" id="KW-0732">Signal</keyword>
<dbReference type="GO" id="GO:0005886">
    <property type="term" value="C:plasma membrane"/>
    <property type="evidence" value="ECO:0007669"/>
    <property type="project" value="UniProtKB-SubCell"/>
</dbReference>
<dbReference type="PANTHER" id="PTHR31018">
    <property type="entry name" value="SPORULATION-SPECIFIC PROTEIN-RELATED"/>
    <property type="match status" value="1"/>
</dbReference>
<evidence type="ECO:0000256" key="4">
    <source>
        <dbReference type="ARBA" id="ARBA00022475"/>
    </source>
</evidence>
<evidence type="ECO:0000256" key="1">
    <source>
        <dbReference type="ARBA" id="ARBA00004191"/>
    </source>
</evidence>
<dbReference type="VEuPathDB" id="FungiDB:CAGL0M01826g"/>
<feature type="compositionally biased region" description="Low complexity" evidence="12">
    <location>
        <begin position="377"/>
        <end position="390"/>
    </location>
</feature>
<feature type="signal peptide" evidence="13">
    <location>
        <begin position="1"/>
        <end position="17"/>
    </location>
</feature>
<comment type="subcellular location">
    <subcellularLocation>
        <location evidence="2">Cell membrane</location>
        <topology evidence="2">Lipid-anchor</topology>
        <topology evidence="2">GPI-anchor</topology>
    </subcellularLocation>
    <subcellularLocation>
        <location evidence="1">Secreted</location>
        <location evidence="1">Cell wall</location>
    </subcellularLocation>
</comment>
<proteinExistence type="inferred from homology"/>
<evidence type="ECO:0000256" key="5">
    <source>
        <dbReference type="ARBA" id="ARBA00022512"/>
    </source>
</evidence>
<reference evidence="14 15" key="1">
    <citation type="submission" date="2015-10" db="EMBL/GenBank/DDBJ databases">
        <title>Draft genomes sequences of Candida glabrata isolates 1A, 1B, 2A, 2B, 3A and 3B.</title>
        <authorList>
            <person name="Haavelsrud O.E."/>
            <person name="Gaustad P."/>
        </authorList>
    </citation>
    <scope>NUCLEOTIDE SEQUENCE [LARGE SCALE GENOMIC DNA]</scope>
    <source>
        <strain evidence="14">910700640</strain>
    </source>
</reference>
<comment type="similarity">
    <text evidence="3">Belongs to the SPS2 family.</text>
</comment>
<dbReference type="AlphaFoldDB" id="A0A0W0D9A5"/>
<gene>
    <name evidence="14" type="ORF">AO440_003935</name>
</gene>
<dbReference type="VEuPathDB" id="FungiDB:B1J91_M01826g"/>
<evidence type="ECO:0000256" key="11">
    <source>
        <dbReference type="ARBA" id="ARBA00023288"/>
    </source>
</evidence>
<feature type="region of interest" description="Disordered" evidence="12">
    <location>
        <begin position="377"/>
        <end position="397"/>
    </location>
</feature>
<evidence type="ECO:0000313" key="15">
    <source>
        <dbReference type="Proteomes" id="UP000054886"/>
    </source>
</evidence>
<evidence type="ECO:0000256" key="3">
    <source>
        <dbReference type="ARBA" id="ARBA00005798"/>
    </source>
</evidence>
<evidence type="ECO:0000313" key="14">
    <source>
        <dbReference type="EMBL" id="KTB08125.1"/>
    </source>
</evidence>